<evidence type="ECO:0000313" key="1">
    <source>
        <dbReference type="EMBL" id="QCY69110.1"/>
    </source>
</evidence>
<organism evidence="1 2">
    <name type="scientific">Antarcticibacterium flavum</name>
    <dbReference type="NCBI Taxonomy" id="2058175"/>
    <lineage>
        <taxon>Bacteria</taxon>
        <taxon>Pseudomonadati</taxon>
        <taxon>Bacteroidota</taxon>
        <taxon>Flavobacteriia</taxon>
        <taxon>Flavobacteriales</taxon>
        <taxon>Flavobacteriaceae</taxon>
        <taxon>Antarcticibacterium</taxon>
    </lineage>
</organism>
<protein>
    <recommendedName>
        <fullName evidence="3">Cell division protein FtsQ</fullName>
    </recommendedName>
</protein>
<dbReference type="Proteomes" id="UP000309016">
    <property type="component" value="Chromosome"/>
</dbReference>
<dbReference type="EMBL" id="CP040812">
    <property type="protein sequence ID" value="QCY69110.1"/>
    <property type="molecule type" value="Genomic_DNA"/>
</dbReference>
<accession>A0A5B7X1H2</accession>
<keyword evidence="2" id="KW-1185">Reference proteome</keyword>
<proteinExistence type="predicted"/>
<sequence length="238" mass="27684">MKINYNYIKAFLLLAALIFLFGFAEKRNNSREINKVEVQFMEFENLYVTEEAVNKLLIQNNVTATGVVKETLDLNRVEKVLRAHDMVENAEVFVTLDGVLKTTINQRRPIGRVFGAEIFYVDRLGDKMPLSPYYSARVPVITGIGENEIKEVYPLLDFIYNDEFLQQHITGVHRKTGGHYELDVRKMDFDIFFGKVENLDTKFNNFKAFYKKAHKDELLNTYKMVDLQFGNQVVCTKK</sequence>
<name>A0A5B7X1H2_9FLAO</name>
<gene>
    <name evidence="1" type="ORF">FHG64_06650</name>
</gene>
<dbReference type="OrthoDB" id="1466667at2"/>
<dbReference type="AlphaFoldDB" id="A0A5B7X1H2"/>
<dbReference type="KEGG" id="afla:FHG64_06650"/>
<evidence type="ECO:0000313" key="2">
    <source>
        <dbReference type="Proteomes" id="UP000309016"/>
    </source>
</evidence>
<reference evidence="1 2" key="1">
    <citation type="submission" date="2019-06" db="EMBL/GenBank/DDBJ databases">
        <title>Complete genome sequence of Antarcticibacterium flavum KCTC 52984T from an Antarctic marine sediment.</title>
        <authorList>
            <person name="Lee Y.M."/>
            <person name="Shin S.C."/>
        </authorList>
    </citation>
    <scope>NUCLEOTIDE SEQUENCE [LARGE SCALE GENOMIC DNA]</scope>
    <source>
        <strain evidence="1 2">KCTC 52984</strain>
    </source>
</reference>
<evidence type="ECO:0008006" key="3">
    <source>
        <dbReference type="Google" id="ProtNLM"/>
    </source>
</evidence>
<dbReference type="RefSeq" id="WP_139065686.1">
    <property type="nucleotide sequence ID" value="NZ_CP040812.1"/>
</dbReference>